<dbReference type="SMART" id="SM00487">
    <property type="entry name" value="DEXDc"/>
    <property type="match status" value="1"/>
</dbReference>
<gene>
    <name evidence="2" type="ORF">LSINAPIS_LOCUS14392</name>
</gene>
<feature type="non-terminal residue" evidence="2">
    <location>
        <position position="435"/>
    </location>
</feature>
<dbReference type="PROSITE" id="PS51192">
    <property type="entry name" value="HELICASE_ATP_BIND_1"/>
    <property type="match status" value="1"/>
</dbReference>
<accession>A0A5E4R2H4</accession>
<protein>
    <recommendedName>
        <fullName evidence="1">Helicase ATP-binding domain-containing protein</fullName>
    </recommendedName>
</protein>
<dbReference type="GO" id="GO:0003676">
    <property type="term" value="F:nucleic acid binding"/>
    <property type="evidence" value="ECO:0007669"/>
    <property type="project" value="InterPro"/>
</dbReference>
<dbReference type="InterPro" id="IPR027417">
    <property type="entry name" value="P-loop_NTPase"/>
</dbReference>
<sequence>MRAIGHDYTQAGKEVQFTDVFDDDIICDSQPLSLPSSCNSDISNKINKNELCSQKSSKPAKYTGQLGAFRSKAEIDEKYRGVFTYDYFNIVQSRVIDDALYSDKSLVVCAPTGSGKTVIFEMAIVQLLMDMEYRNVEQDFKIIYMAPVKALCTERLTEWYPKFTKLGLIGLVEVVKLFLIDEVHILNDESRGPVLEAVVSRMKTIESSAQSDYRIEKLQREYQNTASRSKESAMPRIRFVAVSATVSNPEDVAVWLGTADKPAVFHKFDNNFRPVKLKLIVEGYPCSEGTSIFKFDIVLNYKLWPVIQKYYDGKPTLIFCNTRKGVMLTADTLSREITVGFSEDQSARLHALAATIKTKKIQTLVLTGIGCHHAGLLYEERVNIENAFRNRDLPILITTTTLGNISTILQMVGRAGRPQYDTEATAVIMTRNADK</sequence>
<dbReference type="GO" id="GO:0005524">
    <property type="term" value="F:ATP binding"/>
    <property type="evidence" value="ECO:0007669"/>
    <property type="project" value="InterPro"/>
</dbReference>
<dbReference type="InterPro" id="IPR011545">
    <property type="entry name" value="DEAD/DEAH_box_helicase_dom"/>
</dbReference>
<keyword evidence="3" id="KW-1185">Reference proteome</keyword>
<dbReference type="PANTHER" id="PTHR47835">
    <property type="entry name" value="HFM1, ATP DEPENDENT DNA HELICASE HOMOLOG"/>
    <property type="match status" value="1"/>
</dbReference>
<feature type="domain" description="Helicase ATP-binding" evidence="1">
    <location>
        <begin position="97"/>
        <end position="264"/>
    </location>
</feature>
<dbReference type="EMBL" id="FZQP02006882">
    <property type="protein sequence ID" value="VVD04691.1"/>
    <property type="molecule type" value="Genomic_DNA"/>
</dbReference>
<dbReference type="Proteomes" id="UP000324832">
    <property type="component" value="Unassembled WGS sequence"/>
</dbReference>
<organism evidence="2 3">
    <name type="scientific">Leptidea sinapis</name>
    <dbReference type="NCBI Taxonomy" id="189913"/>
    <lineage>
        <taxon>Eukaryota</taxon>
        <taxon>Metazoa</taxon>
        <taxon>Ecdysozoa</taxon>
        <taxon>Arthropoda</taxon>
        <taxon>Hexapoda</taxon>
        <taxon>Insecta</taxon>
        <taxon>Pterygota</taxon>
        <taxon>Neoptera</taxon>
        <taxon>Endopterygota</taxon>
        <taxon>Lepidoptera</taxon>
        <taxon>Glossata</taxon>
        <taxon>Ditrysia</taxon>
        <taxon>Papilionoidea</taxon>
        <taxon>Pieridae</taxon>
        <taxon>Dismorphiinae</taxon>
        <taxon>Leptidea</taxon>
    </lineage>
</organism>
<proteinExistence type="predicted"/>
<evidence type="ECO:0000313" key="2">
    <source>
        <dbReference type="EMBL" id="VVD04691.1"/>
    </source>
</evidence>
<dbReference type="SUPFAM" id="SSF52540">
    <property type="entry name" value="P-loop containing nucleoside triphosphate hydrolases"/>
    <property type="match status" value="1"/>
</dbReference>
<reference evidence="2 3" key="1">
    <citation type="submission" date="2017-07" db="EMBL/GenBank/DDBJ databases">
        <authorList>
            <person name="Talla V."/>
            <person name="Backstrom N."/>
        </authorList>
    </citation>
    <scope>NUCLEOTIDE SEQUENCE [LARGE SCALE GENOMIC DNA]</scope>
</reference>
<dbReference type="InterPro" id="IPR014001">
    <property type="entry name" value="Helicase_ATP-bd"/>
</dbReference>
<dbReference type="Gene3D" id="3.40.50.300">
    <property type="entry name" value="P-loop containing nucleotide triphosphate hydrolases"/>
    <property type="match status" value="4"/>
</dbReference>
<name>A0A5E4R2H4_9NEOP</name>
<dbReference type="GO" id="GO:0043138">
    <property type="term" value="F:3'-5' DNA helicase activity"/>
    <property type="evidence" value="ECO:0007669"/>
    <property type="project" value="UniProtKB-EC"/>
</dbReference>
<dbReference type="Pfam" id="PF00270">
    <property type="entry name" value="DEAD"/>
    <property type="match status" value="1"/>
</dbReference>
<dbReference type="InterPro" id="IPR052247">
    <property type="entry name" value="Meiotic_Crossover_Helicase"/>
</dbReference>
<dbReference type="GO" id="GO:0016787">
    <property type="term" value="F:hydrolase activity"/>
    <property type="evidence" value="ECO:0007669"/>
    <property type="project" value="UniProtKB-KW"/>
</dbReference>
<evidence type="ECO:0000313" key="3">
    <source>
        <dbReference type="Proteomes" id="UP000324832"/>
    </source>
</evidence>
<dbReference type="PANTHER" id="PTHR47835:SF3">
    <property type="entry name" value="HELICASE FOR MEIOSIS 1"/>
    <property type="match status" value="1"/>
</dbReference>
<dbReference type="AlphaFoldDB" id="A0A5E4R2H4"/>
<evidence type="ECO:0000259" key="1">
    <source>
        <dbReference type="PROSITE" id="PS51192"/>
    </source>
</evidence>